<evidence type="ECO:0000313" key="2">
    <source>
        <dbReference type="Proteomes" id="UP001177260"/>
    </source>
</evidence>
<reference evidence="1 2" key="1">
    <citation type="journal article" date="2023" name="ACS Omega">
        <title>Identification of the Neoaspergillic Acid Biosynthesis Gene Cluster by Establishing an In Vitro CRISPR-Ribonucleoprotein Genetic System in Aspergillus melleus.</title>
        <authorList>
            <person name="Yuan B."/>
            <person name="Grau M.F."/>
            <person name="Murata R.M."/>
            <person name="Torok T."/>
            <person name="Venkateswaran K."/>
            <person name="Stajich J.E."/>
            <person name="Wang C.C.C."/>
        </authorList>
    </citation>
    <scope>NUCLEOTIDE SEQUENCE [LARGE SCALE GENOMIC DNA]</scope>
    <source>
        <strain evidence="1 2">IMV 1140</strain>
    </source>
</reference>
<protein>
    <submittedName>
        <fullName evidence="1">Uncharacterized protein</fullName>
    </submittedName>
</protein>
<dbReference type="Proteomes" id="UP001177260">
    <property type="component" value="Unassembled WGS sequence"/>
</dbReference>
<dbReference type="EMBL" id="JAOPJF010000017">
    <property type="protein sequence ID" value="KAK1146603.1"/>
    <property type="molecule type" value="Genomic_DNA"/>
</dbReference>
<keyword evidence="2" id="KW-1185">Reference proteome</keyword>
<name>A0ACC3B917_9EURO</name>
<organism evidence="1 2">
    <name type="scientific">Aspergillus melleus</name>
    <dbReference type="NCBI Taxonomy" id="138277"/>
    <lineage>
        <taxon>Eukaryota</taxon>
        <taxon>Fungi</taxon>
        <taxon>Dikarya</taxon>
        <taxon>Ascomycota</taxon>
        <taxon>Pezizomycotina</taxon>
        <taxon>Eurotiomycetes</taxon>
        <taxon>Eurotiomycetidae</taxon>
        <taxon>Eurotiales</taxon>
        <taxon>Aspergillaceae</taxon>
        <taxon>Aspergillus</taxon>
        <taxon>Aspergillus subgen. Circumdati</taxon>
    </lineage>
</organism>
<evidence type="ECO:0000313" key="1">
    <source>
        <dbReference type="EMBL" id="KAK1146603.1"/>
    </source>
</evidence>
<sequence>MESWLSTSLQLVSSLQARMFELLDVFKSKVHDQHVLQFFLTLTTTNARSLLGLKAVCTAGILYICGKICSRAILNNCTPDKWDWTREVVLITGGCSGIGEQVARKLAERRITVAVLDIKPPKTALPAHVHFYKCDITSTEAIHRTAEQLREDIGDPTILINNAGVASSKDVLEETVEEIKQTFHVNILAHFWIVREFLTHIIQKNHGHIVTVTSMAGFVTLASNVSYSCTKAATLSFHQGLAQELRHRYEARKVRTSLENRCNIWIVSSAGNSMCGWLYPSQTFTASNPGPAIVLAHGLVGTKEHKLDVYTGSLNKMGYTCVVFDYRCNGGSQGLPRGLIDWNQQQDDWKSAIDYTCQLDSVEPSAVDLFGTSFSGGHVIQLAASDKGIKAAISQYPFISGWPSAWCTGIAVAPKLAALGLLDTLFGTNERPVTVPLNTKPGDAALMNAPDVLRTFPQLIPDGNPFQERVPARLVLRLPFSKPSSYAPGVKCPILFSICEKDSVAPTGPTMAFAKTTPRGVIKYYGTEHFETYYGEPFETAMVDYRRFLHGCLPVQGQDVE</sequence>
<accession>A0ACC3B917</accession>
<comment type="caution">
    <text evidence="1">The sequence shown here is derived from an EMBL/GenBank/DDBJ whole genome shotgun (WGS) entry which is preliminary data.</text>
</comment>
<gene>
    <name evidence="1" type="ORF">N8T08_003033</name>
</gene>
<proteinExistence type="predicted"/>